<dbReference type="OrthoDB" id="9811959at2"/>
<dbReference type="EMBL" id="MBTA01000025">
    <property type="protein sequence ID" value="RKD15225.1"/>
    <property type="molecule type" value="Genomic_DNA"/>
</dbReference>
<dbReference type="SUPFAM" id="SSF158446">
    <property type="entry name" value="IVS-encoded protein-like"/>
    <property type="match status" value="1"/>
</dbReference>
<sequence>MHNIKELKIWNKAIDLAVKVYELSAKFPSDERFGLTSQTRRCAVSIPSNISEGAGRNTKGEFKQFLGIANGSAYELQTQAIIANRLNFIDEKSTDEVLENIDEIQKMNYKLQLSLSK</sequence>
<dbReference type="Gene3D" id="1.20.1440.60">
    <property type="entry name" value="23S rRNA-intervening sequence"/>
    <property type="match status" value="1"/>
</dbReference>
<dbReference type="Pfam" id="PF05635">
    <property type="entry name" value="23S_rRNA_IVP"/>
    <property type="match status" value="1"/>
</dbReference>
<gene>
    <name evidence="1" type="ORF">BCY91_06855</name>
</gene>
<comment type="caution">
    <text evidence="1">The sequence shown here is derived from an EMBL/GenBank/DDBJ whole genome shotgun (WGS) entry which is preliminary data.</text>
</comment>
<evidence type="ECO:0000313" key="1">
    <source>
        <dbReference type="EMBL" id="RKD15225.1"/>
    </source>
</evidence>
<dbReference type="InterPro" id="IPR012657">
    <property type="entry name" value="23S_rRNA-intervening_sequence"/>
</dbReference>
<reference evidence="1 2" key="1">
    <citation type="submission" date="2016-07" db="EMBL/GenBank/DDBJ databases">
        <title>Genome of Pelobium manganitolerans.</title>
        <authorList>
            <person name="Wu S."/>
            <person name="Wang G."/>
        </authorList>
    </citation>
    <scope>NUCLEOTIDE SEQUENCE [LARGE SCALE GENOMIC DNA]</scope>
    <source>
        <strain evidence="1 2">YS-25</strain>
    </source>
</reference>
<dbReference type="Proteomes" id="UP000283433">
    <property type="component" value="Unassembled WGS sequence"/>
</dbReference>
<dbReference type="PANTHER" id="PTHR38471:SF2">
    <property type="entry name" value="FOUR HELIX BUNDLE PROTEIN"/>
    <property type="match status" value="1"/>
</dbReference>
<keyword evidence="2" id="KW-1185">Reference proteome</keyword>
<dbReference type="PANTHER" id="PTHR38471">
    <property type="entry name" value="FOUR HELIX BUNDLE PROTEIN"/>
    <property type="match status" value="1"/>
</dbReference>
<protein>
    <submittedName>
        <fullName evidence="1">Four helix bundle protein</fullName>
    </submittedName>
</protein>
<accession>A0A419S540</accession>
<dbReference type="AlphaFoldDB" id="A0A419S540"/>
<evidence type="ECO:0000313" key="2">
    <source>
        <dbReference type="Proteomes" id="UP000283433"/>
    </source>
</evidence>
<dbReference type="RefSeq" id="WP_120182168.1">
    <property type="nucleotide sequence ID" value="NZ_MBTA01000025.1"/>
</dbReference>
<dbReference type="CDD" id="cd16377">
    <property type="entry name" value="23S_rRNA_IVP_like"/>
    <property type="match status" value="1"/>
</dbReference>
<name>A0A419S540_9SPHI</name>
<dbReference type="NCBIfam" id="TIGR02436">
    <property type="entry name" value="four helix bundle protein"/>
    <property type="match status" value="1"/>
</dbReference>
<organism evidence="1 2">
    <name type="scientific">Pelobium manganitolerans</name>
    <dbReference type="NCBI Taxonomy" id="1842495"/>
    <lineage>
        <taxon>Bacteria</taxon>
        <taxon>Pseudomonadati</taxon>
        <taxon>Bacteroidota</taxon>
        <taxon>Sphingobacteriia</taxon>
        <taxon>Sphingobacteriales</taxon>
        <taxon>Sphingobacteriaceae</taxon>
        <taxon>Pelobium</taxon>
    </lineage>
</organism>
<dbReference type="InterPro" id="IPR036583">
    <property type="entry name" value="23S_rRNA_IVS_sf"/>
</dbReference>
<proteinExistence type="predicted"/>